<evidence type="ECO:0000256" key="3">
    <source>
        <dbReference type="ARBA" id="ARBA00023002"/>
    </source>
</evidence>
<dbReference type="CDD" id="cd05233">
    <property type="entry name" value="SDR_c"/>
    <property type="match status" value="1"/>
</dbReference>
<dbReference type="PROSITE" id="PS00061">
    <property type="entry name" value="ADH_SHORT"/>
    <property type="match status" value="1"/>
</dbReference>
<dbReference type="InterPro" id="IPR002347">
    <property type="entry name" value="SDR_fam"/>
</dbReference>
<accession>A0A8H5MMY9</accession>
<name>A0A8H5MMY9_9HYPO</name>
<dbReference type="Pfam" id="PF00106">
    <property type="entry name" value="adh_short"/>
    <property type="match status" value="2"/>
</dbReference>
<evidence type="ECO:0000313" key="6">
    <source>
        <dbReference type="Proteomes" id="UP000582016"/>
    </source>
</evidence>
<dbReference type="GO" id="GO:0005829">
    <property type="term" value="C:cytosol"/>
    <property type="evidence" value="ECO:0007669"/>
    <property type="project" value="TreeGrafter"/>
</dbReference>
<organism evidence="5 6">
    <name type="scientific">Fusarium phyllophilum</name>
    <dbReference type="NCBI Taxonomy" id="47803"/>
    <lineage>
        <taxon>Eukaryota</taxon>
        <taxon>Fungi</taxon>
        <taxon>Dikarya</taxon>
        <taxon>Ascomycota</taxon>
        <taxon>Pezizomycotina</taxon>
        <taxon>Sordariomycetes</taxon>
        <taxon>Hypocreomycetidae</taxon>
        <taxon>Hypocreales</taxon>
        <taxon>Nectriaceae</taxon>
        <taxon>Fusarium</taxon>
        <taxon>Fusarium fujikuroi species complex</taxon>
    </lineage>
</organism>
<dbReference type="PANTHER" id="PTHR43391">
    <property type="entry name" value="RETINOL DEHYDROGENASE-RELATED"/>
    <property type="match status" value="1"/>
</dbReference>
<comment type="similarity">
    <text evidence="1 4">Belongs to the short-chain dehydrogenases/reductases (SDR) family.</text>
</comment>
<sequence length="323" mass="35162">MAQYPPRLHNEIYSFIEPAKFRGSLKGRVVLLTGAAGTIGQALAQCFAVAGATLVLVYNRTVPSPELKNNCATLGAGPIYLIKCNISDYDDCQGLVGKVWCTSFLRLFLVAIMTFVGKEIGVIDILINNAGTDHLGPTHSLEPNRMLEGLKVNLLGPFYLTQLAMRGFMERRQGCVINIASRGGTADIPFNTVYCTAKAALIRMTSCWQAELDLMGLDNIQLYALHPGAVPSKLTSSDGLSNFFADYPQAMESFLEILKGFKDTPYLSGMTSVALATGIAKEVLRGKYFDAQHDLEDVIAQASVLKANPELYTLAHLLNVLLF</sequence>
<dbReference type="GO" id="GO:0016491">
    <property type="term" value="F:oxidoreductase activity"/>
    <property type="evidence" value="ECO:0007669"/>
    <property type="project" value="UniProtKB-KW"/>
</dbReference>
<dbReference type="Proteomes" id="UP000582016">
    <property type="component" value="Unassembled WGS sequence"/>
</dbReference>
<dbReference type="EMBL" id="JAAOAQ010000787">
    <property type="protein sequence ID" value="KAF5534518.1"/>
    <property type="molecule type" value="Genomic_DNA"/>
</dbReference>
<dbReference type="InterPro" id="IPR036291">
    <property type="entry name" value="NAD(P)-bd_dom_sf"/>
</dbReference>
<evidence type="ECO:0000256" key="1">
    <source>
        <dbReference type="ARBA" id="ARBA00006484"/>
    </source>
</evidence>
<keyword evidence="3" id="KW-0560">Oxidoreductase</keyword>
<evidence type="ECO:0000256" key="2">
    <source>
        <dbReference type="ARBA" id="ARBA00022857"/>
    </source>
</evidence>
<dbReference type="PANTHER" id="PTHR43391:SF14">
    <property type="entry name" value="DEHYDROGENASE_REDUCTASE SDR FAMILY PROTEIN 7-LIKE"/>
    <property type="match status" value="1"/>
</dbReference>
<dbReference type="PRINTS" id="PR00081">
    <property type="entry name" value="GDHRDH"/>
</dbReference>
<evidence type="ECO:0000256" key="4">
    <source>
        <dbReference type="RuleBase" id="RU000363"/>
    </source>
</evidence>
<dbReference type="Gene3D" id="3.40.50.720">
    <property type="entry name" value="NAD(P)-binding Rossmann-like Domain"/>
    <property type="match status" value="1"/>
</dbReference>
<protein>
    <submittedName>
        <fullName evidence="5">Dehydrogenase reductase SDR family member 7B</fullName>
    </submittedName>
</protein>
<dbReference type="PRINTS" id="PR00080">
    <property type="entry name" value="SDRFAMILY"/>
</dbReference>
<reference evidence="5 6" key="1">
    <citation type="submission" date="2020-05" db="EMBL/GenBank/DDBJ databases">
        <title>Identification and distribution of gene clusters putatively required for synthesis of sphingolipid metabolism inhibitors in phylogenetically diverse species of the filamentous fungus Fusarium.</title>
        <authorList>
            <person name="Kim H.-S."/>
            <person name="Busman M."/>
            <person name="Brown D.W."/>
            <person name="Divon H."/>
            <person name="Uhlig S."/>
            <person name="Proctor R.H."/>
        </authorList>
    </citation>
    <scope>NUCLEOTIDE SEQUENCE [LARGE SCALE GENOMIC DNA]</scope>
    <source>
        <strain evidence="5 6">NRRL 13617</strain>
    </source>
</reference>
<comment type="caution">
    <text evidence="5">The sequence shown here is derived from an EMBL/GenBank/DDBJ whole genome shotgun (WGS) entry which is preliminary data.</text>
</comment>
<proteinExistence type="inferred from homology"/>
<dbReference type="InterPro" id="IPR020904">
    <property type="entry name" value="Sc_DH/Rdtase_CS"/>
</dbReference>
<gene>
    <name evidence="5" type="ORF">FPHYL_13415</name>
</gene>
<dbReference type="AlphaFoldDB" id="A0A8H5MMY9"/>
<keyword evidence="6" id="KW-1185">Reference proteome</keyword>
<keyword evidence="2" id="KW-0521">NADP</keyword>
<dbReference type="SUPFAM" id="SSF51735">
    <property type="entry name" value="NAD(P)-binding Rossmann-fold domains"/>
    <property type="match status" value="1"/>
</dbReference>
<dbReference type="OrthoDB" id="1470350at2759"/>
<evidence type="ECO:0000313" key="5">
    <source>
        <dbReference type="EMBL" id="KAF5534518.1"/>
    </source>
</evidence>